<dbReference type="SUPFAM" id="SSF53850">
    <property type="entry name" value="Periplasmic binding protein-like II"/>
    <property type="match status" value="1"/>
</dbReference>
<feature type="region of interest" description="Disordered" evidence="1">
    <location>
        <begin position="90"/>
        <end position="129"/>
    </location>
</feature>
<protein>
    <recommendedName>
        <fullName evidence="4">Extracellular solute-binding protein</fullName>
    </recommendedName>
</protein>
<evidence type="ECO:0000313" key="3">
    <source>
        <dbReference type="Proteomes" id="UP001157125"/>
    </source>
</evidence>
<dbReference type="RefSeq" id="WP_284328347.1">
    <property type="nucleotide sequence ID" value="NZ_BSUN01000001.1"/>
</dbReference>
<evidence type="ECO:0008006" key="4">
    <source>
        <dbReference type="Google" id="ProtNLM"/>
    </source>
</evidence>
<dbReference type="InterPro" id="IPR050490">
    <property type="entry name" value="Bact_solute-bd_prot1"/>
</dbReference>
<name>A0ABQ6IEZ9_9MICO</name>
<dbReference type="PANTHER" id="PTHR43649:SF16">
    <property type="entry name" value="SUGAR-BINDING LIPOPROTEIN"/>
    <property type="match status" value="1"/>
</dbReference>
<evidence type="ECO:0000313" key="2">
    <source>
        <dbReference type="EMBL" id="GMA36021.1"/>
    </source>
</evidence>
<dbReference type="InterPro" id="IPR006059">
    <property type="entry name" value="SBP"/>
</dbReference>
<reference evidence="3" key="1">
    <citation type="journal article" date="2019" name="Int. J. Syst. Evol. Microbiol.">
        <title>The Global Catalogue of Microorganisms (GCM) 10K type strain sequencing project: providing services to taxonomists for standard genome sequencing and annotation.</title>
        <authorList>
            <consortium name="The Broad Institute Genomics Platform"/>
            <consortium name="The Broad Institute Genome Sequencing Center for Infectious Disease"/>
            <person name="Wu L."/>
            <person name="Ma J."/>
        </authorList>
    </citation>
    <scope>NUCLEOTIDE SEQUENCE [LARGE SCALE GENOMIC DNA]</scope>
    <source>
        <strain evidence="3">NBRC 112299</strain>
    </source>
</reference>
<gene>
    <name evidence="2" type="ORF">GCM10025876_22250</name>
</gene>
<dbReference type="Proteomes" id="UP001157125">
    <property type="component" value="Unassembled WGS sequence"/>
</dbReference>
<dbReference type="Pfam" id="PF01547">
    <property type="entry name" value="SBP_bac_1"/>
    <property type="match status" value="1"/>
</dbReference>
<sequence>MDVTAEVDALGYSDKFNPIILDGVTDAEGNIFGFPRQAYAMGLHYNRDLFEEAGLDPDNPPATWDEVREAAKAISDKTGKAGYSQMAINNTGGWQAHRTDRVAWRPHPGRQRRRHLHVEHQQRRHQGHP</sequence>
<proteinExistence type="predicted"/>
<dbReference type="PANTHER" id="PTHR43649">
    <property type="entry name" value="ARABINOSE-BINDING PROTEIN-RELATED"/>
    <property type="match status" value="1"/>
</dbReference>
<keyword evidence="3" id="KW-1185">Reference proteome</keyword>
<organism evidence="2 3">
    <name type="scientific">Demequina litorisediminis</name>
    <dbReference type="NCBI Taxonomy" id="1849022"/>
    <lineage>
        <taxon>Bacteria</taxon>
        <taxon>Bacillati</taxon>
        <taxon>Actinomycetota</taxon>
        <taxon>Actinomycetes</taxon>
        <taxon>Micrococcales</taxon>
        <taxon>Demequinaceae</taxon>
        <taxon>Demequina</taxon>
    </lineage>
</organism>
<accession>A0ABQ6IEZ9</accession>
<dbReference type="EMBL" id="BSUN01000001">
    <property type="protein sequence ID" value="GMA36021.1"/>
    <property type="molecule type" value="Genomic_DNA"/>
</dbReference>
<evidence type="ECO:0000256" key="1">
    <source>
        <dbReference type="SAM" id="MobiDB-lite"/>
    </source>
</evidence>
<comment type="caution">
    <text evidence="2">The sequence shown here is derived from an EMBL/GenBank/DDBJ whole genome shotgun (WGS) entry which is preliminary data.</text>
</comment>
<feature type="compositionally biased region" description="Basic residues" evidence="1">
    <location>
        <begin position="107"/>
        <end position="129"/>
    </location>
</feature>
<dbReference type="Gene3D" id="3.40.190.10">
    <property type="entry name" value="Periplasmic binding protein-like II"/>
    <property type="match status" value="2"/>
</dbReference>